<evidence type="ECO:0000313" key="3">
    <source>
        <dbReference type="Proteomes" id="UP000636793"/>
    </source>
</evidence>
<evidence type="ECO:0000256" key="1">
    <source>
        <dbReference type="SAM" id="Phobius"/>
    </source>
</evidence>
<name>A0A916STS8_9MICO</name>
<feature type="transmembrane region" description="Helical" evidence="1">
    <location>
        <begin position="44"/>
        <end position="61"/>
    </location>
</feature>
<proteinExistence type="predicted"/>
<gene>
    <name evidence="2" type="ORF">GCM10011492_03090</name>
</gene>
<reference evidence="2" key="2">
    <citation type="submission" date="2020-09" db="EMBL/GenBank/DDBJ databases">
        <authorList>
            <person name="Sun Q."/>
            <person name="Zhou Y."/>
        </authorList>
    </citation>
    <scope>NUCLEOTIDE SEQUENCE</scope>
    <source>
        <strain evidence="2">CGMCC 1.15085</strain>
    </source>
</reference>
<evidence type="ECO:0000313" key="2">
    <source>
        <dbReference type="EMBL" id="GGB16694.1"/>
    </source>
</evidence>
<keyword evidence="1" id="KW-0472">Membrane</keyword>
<dbReference type="AlphaFoldDB" id="A0A916STS8"/>
<feature type="transmembrane region" description="Helical" evidence="1">
    <location>
        <begin position="20"/>
        <end position="38"/>
    </location>
</feature>
<dbReference type="RefSeq" id="WP_188835202.1">
    <property type="nucleotide sequence ID" value="NZ_BMHI01000001.1"/>
</dbReference>
<keyword evidence="1" id="KW-1133">Transmembrane helix</keyword>
<accession>A0A916STS8</accession>
<keyword evidence="3" id="KW-1185">Reference proteome</keyword>
<protein>
    <submittedName>
        <fullName evidence="2">Uncharacterized protein</fullName>
    </submittedName>
</protein>
<keyword evidence="1" id="KW-0812">Transmembrane</keyword>
<dbReference type="Proteomes" id="UP000636793">
    <property type="component" value="Unassembled WGS sequence"/>
</dbReference>
<sequence>MTSPHDDPGAGRRRQWVRRVAIFVACWLGLWIFTSWLQLRPDPLGLLAAVGAFFAICWWAGDRRVEWDPTEWEGDPIGRRMRTSPDSRISYLRRLIDDAAVSKDNGAPNASAAGLQGILRDVSLDRLRMRAAESGAAHVPGDAELLAGTDPVLAEFLAAQPAPPVGRQTVTDIINRIEAL</sequence>
<comment type="caution">
    <text evidence="2">The sequence shown here is derived from an EMBL/GenBank/DDBJ whole genome shotgun (WGS) entry which is preliminary data.</text>
</comment>
<dbReference type="EMBL" id="BMHI01000001">
    <property type="protein sequence ID" value="GGB16694.1"/>
    <property type="molecule type" value="Genomic_DNA"/>
</dbReference>
<organism evidence="2 3">
    <name type="scientific">Flexivirga endophytica</name>
    <dbReference type="NCBI Taxonomy" id="1849103"/>
    <lineage>
        <taxon>Bacteria</taxon>
        <taxon>Bacillati</taxon>
        <taxon>Actinomycetota</taxon>
        <taxon>Actinomycetes</taxon>
        <taxon>Micrococcales</taxon>
        <taxon>Dermacoccaceae</taxon>
        <taxon>Flexivirga</taxon>
    </lineage>
</organism>
<reference evidence="2" key="1">
    <citation type="journal article" date="2014" name="Int. J. Syst. Evol. Microbiol.">
        <title>Complete genome sequence of Corynebacterium casei LMG S-19264T (=DSM 44701T), isolated from a smear-ripened cheese.</title>
        <authorList>
            <consortium name="US DOE Joint Genome Institute (JGI-PGF)"/>
            <person name="Walter F."/>
            <person name="Albersmeier A."/>
            <person name="Kalinowski J."/>
            <person name="Ruckert C."/>
        </authorList>
    </citation>
    <scope>NUCLEOTIDE SEQUENCE</scope>
    <source>
        <strain evidence="2">CGMCC 1.15085</strain>
    </source>
</reference>